<evidence type="ECO:0000256" key="2">
    <source>
        <dbReference type="ARBA" id="ARBA00022448"/>
    </source>
</evidence>
<evidence type="ECO:0000259" key="7">
    <source>
        <dbReference type="PROSITE" id="PS51352"/>
    </source>
</evidence>
<dbReference type="PANTHER" id="PTHR45663:SF11">
    <property type="entry name" value="GEO12009P1"/>
    <property type="match status" value="1"/>
</dbReference>
<dbReference type="FunFam" id="3.40.30.10:FF:000229">
    <property type="entry name" value="Thioredoxin (TRX)"/>
    <property type="match status" value="1"/>
</dbReference>
<evidence type="ECO:0000256" key="3">
    <source>
        <dbReference type="ARBA" id="ARBA00022982"/>
    </source>
</evidence>
<dbReference type="InterPro" id="IPR017937">
    <property type="entry name" value="Thioredoxin_CS"/>
</dbReference>
<dbReference type="PANTHER" id="PTHR45663">
    <property type="entry name" value="GEO12009P1"/>
    <property type="match status" value="1"/>
</dbReference>
<keyword evidence="5" id="KW-0676">Redox-active center</keyword>
<dbReference type="OrthoDB" id="9790390at2"/>
<dbReference type="EMBL" id="JACLYZ010000023">
    <property type="protein sequence ID" value="MBM6735621.1"/>
    <property type="molecule type" value="Genomic_DNA"/>
</dbReference>
<evidence type="ECO:0000256" key="5">
    <source>
        <dbReference type="ARBA" id="ARBA00023284"/>
    </source>
</evidence>
<dbReference type="GO" id="GO:0005737">
    <property type="term" value="C:cytoplasm"/>
    <property type="evidence" value="ECO:0007669"/>
    <property type="project" value="TreeGrafter"/>
</dbReference>
<reference evidence="8" key="2">
    <citation type="journal article" date="2021" name="PeerJ">
        <title>Extensive microbial diversity within the chicken gut microbiome revealed by metagenomics and culture.</title>
        <authorList>
            <person name="Gilroy R."/>
            <person name="Ravi A."/>
            <person name="Getino M."/>
            <person name="Pursley I."/>
            <person name="Horton D.L."/>
            <person name="Alikhan N.F."/>
            <person name="Baker D."/>
            <person name="Gharbi K."/>
            <person name="Hall N."/>
            <person name="Watson M."/>
            <person name="Adriaenssens E.M."/>
            <person name="Foster-Nyarko E."/>
            <person name="Jarju S."/>
            <person name="Secka A."/>
            <person name="Antonio M."/>
            <person name="Oren A."/>
            <person name="Chaudhuri R.R."/>
            <person name="La Ragione R."/>
            <person name="Hildebrand F."/>
            <person name="Pallen M.J."/>
        </authorList>
    </citation>
    <scope>NUCLEOTIDE SEQUENCE</scope>
    <source>
        <strain evidence="8">CHK55-1828</strain>
    </source>
</reference>
<feature type="domain" description="Thioredoxin" evidence="7">
    <location>
        <begin position="1"/>
        <end position="118"/>
    </location>
</feature>
<keyword evidence="11" id="KW-1185">Reference proteome</keyword>
<evidence type="ECO:0000256" key="4">
    <source>
        <dbReference type="ARBA" id="ARBA00023157"/>
    </source>
</evidence>
<dbReference type="AlphaFoldDB" id="A0A921LCL5"/>
<evidence type="ECO:0000313" key="10">
    <source>
        <dbReference type="Proteomes" id="UP000717835"/>
    </source>
</evidence>
<evidence type="ECO:0000313" key="8">
    <source>
        <dbReference type="EMBL" id="HJF92619.1"/>
    </source>
</evidence>
<dbReference type="PROSITE" id="PS51352">
    <property type="entry name" value="THIOREDOXIN_2"/>
    <property type="match status" value="1"/>
</dbReference>
<evidence type="ECO:0000313" key="9">
    <source>
        <dbReference type="EMBL" id="MBM6735621.1"/>
    </source>
</evidence>
<keyword evidence="2" id="KW-0813">Transport</keyword>
<dbReference type="PRINTS" id="PR00421">
    <property type="entry name" value="THIOREDOXIN"/>
</dbReference>
<gene>
    <name evidence="8" type="primary">trxA</name>
    <name evidence="9" type="ORF">H7U35_10380</name>
    <name evidence="8" type="ORF">K8W02_09595</name>
</gene>
<dbReference type="Pfam" id="PF00085">
    <property type="entry name" value="Thioredoxin"/>
    <property type="match status" value="1"/>
</dbReference>
<dbReference type="Gene3D" id="3.40.30.10">
    <property type="entry name" value="Glutaredoxin"/>
    <property type="match status" value="1"/>
</dbReference>
<protein>
    <recommendedName>
        <fullName evidence="6">Thioredoxin</fullName>
    </recommendedName>
</protein>
<sequence length="120" mass="13366">MKTMSLNKADFLNKVANYETSPSEWKFLGERPAIIDFYATWCGPCKMLSPVLEELAAEYAGKIDIYKINVEEEEELAGVFGVRSVPTLLFVPMEGAPQMAQGALPKNVLQEAIRNVLLPE</sequence>
<comment type="similarity">
    <text evidence="1">Belongs to the thioredoxin family.</text>
</comment>
<dbReference type="InterPro" id="IPR013766">
    <property type="entry name" value="Thioredoxin_domain"/>
</dbReference>
<evidence type="ECO:0000256" key="6">
    <source>
        <dbReference type="NCBIfam" id="TIGR01068"/>
    </source>
</evidence>
<dbReference type="Proteomes" id="UP000766986">
    <property type="component" value="Unassembled WGS sequence"/>
</dbReference>
<keyword evidence="3" id="KW-0249">Electron transport</keyword>
<proteinExistence type="inferred from homology"/>
<dbReference type="RefSeq" id="WP_022021720.1">
    <property type="nucleotide sequence ID" value="NZ_CALUIP010000011.1"/>
</dbReference>
<keyword evidence="4" id="KW-1015">Disulfide bond</keyword>
<dbReference type="SUPFAM" id="SSF52833">
    <property type="entry name" value="Thioredoxin-like"/>
    <property type="match status" value="1"/>
</dbReference>
<dbReference type="GO" id="GO:0015035">
    <property type="term" value="F:protein-disulfide reductase activity"/>
    <property type="evidence" value="ECO:0007669"/>
    <property type="project" value="UniProtKB-UniRule"/>
</dbReference>
<dbReference type="InterPro" id="IPR005746">
    <property type="entry name" value="Thioredoxin"/>
</dbReference>
<dbReference type="EMBL" id="DYVX01000077">
    <property type="protein sequence ID" value="HJF92619.1"/>
    <property type="molecule type" value="Genomic_DNA"/>
</dbReference>
<dbReference type="PROSITE" id="PS00194">
    <property type="entry name" value="THIOREDOXIN_1"/>
    <property type="match status" value="1"/>
</dbReference>
<organism evidence="8 10">
    <name type="scientific">Mediterranea massiliensis</name>
    <dbReference type="NCBI Taxonomy" id="1841865"/>
    <lineage>
        <taxon>Bacteria</taxon>
        <taxon>Pseudomonadati</taxon>
        <taxon>Bacteroidota</taxon>
        <taxon>Bacteroidia</taxon>
        <taxon>Bacteroidales</taxon>
        <taxon>Bacteroidaceae</taxon>
        <taxon>Mediterranea</taxon>
    </lineage>
</organism>
<dbReference type="NCBIfam" id="TIGR01068">
    <property type="entry name" value="thioredoxin"/>
    <property type="match status" value="1"/>
</dbReference>
<evidence type="ECO:0000313" key="11">
    <source>
        <dbReference type="Proteomes" id="UP000766986"/>
    </source>
</evidence>
<evidence type="ECO:0000256" key="1">
    <source>
        <dbReference type="ARBA" id="ARBA00008987"/>
    </source>
</evidence>
<dbReference type="CDD" id="cd02947">
    <property type="entry name" value="TRX_family"/>
    <property type="match status" value="1"/>
</dbReference>
<dbReference type="InterPro" id="IPR036249">
    <property type="entry name" value="Thioredoxin-like_sf"/>
</dbReference>
<accession>A0A921LCL5</accession>
<comment type="caution">
    <text evidence="8">The sequence shown here is derived from an EMBL/GenBank/DDBJ whole genome shotgun (WGS) entry which is preliminary data.</text>
</comment>
<reference evidence="9 11" key="3">
    <citation type="journal article" date="2021" name="Sci. Rep.">
        <title>The distribution of antibiotic resistance genes in chicken gut microbiota commensals.</title>
        <authorList>
            <person name="Juricova H."/>
            <person name="Matiasovicova J."/>
            <person name="Kubasova T."/>
            <person name="Cejkova D."/>
            <person name="Rychlik I."/>
        </authorList>
    </citation>
    <scope>NUCLEOTIDE SEQUENCE [LARGE SCALE GENOMIC DNA]</scope>
    <source>
        <strain evidence="9 11">An772</strain>
    </source>
</reference>
<name>A0A921LCL5_9BACT</name>
<reference evidence="8" key="4">
    <citation type="submission" date="2021-09" db="EMBL/GenBank/DDBJ databases">
        <authorList>
            <person name="Gilroy R."/>
        </authorList>
    </citation>
    <scope>NUCLEOTIDE SEQUENCE</scope>
    <source>
        <strain evidence="8">CHK55-1828</strain>
    </source>
</reference>
<reference evidence="9" key="1">
    <citation type="submission" date="2020-08" db="EMBL/GenBank/DDBJ databases">
        <authorList>
            <person name="Cejkova D."/>
            <person name="Kubasova T."/>
            <person name="Jahodarova E."/>
            <person name="Rychlik I."/>
        </authorList>
    </citation>
    <scope>NUCLEOTIDE SEQUENCE</scope>
    <source>
        <strain evidence="9">An772</strain>
    </source>
</reference>
<dbReference type="Proteomes" id="UP000717835">
    <property type="component" value="Unassembled WGS sequence"/>
</dbReference>